<dbReference type="PANTHER" id="PTHR10174">
    <property type="entry name" value="ALPHA-TOCOPHEROL TRANSFER PROTEIN-RELATED"/>
    <property type="match status" value="1"/>
</dbReference>
<dbReference type="PRINTS" id="PR00180">
    <property type="entry name" value="CRETINALDHBP"/>
</dbReference>
<dbReference type="GO" id="GO:0016020">
    <property type="term" value="C:membrane"/>
    <property type="evidence" value="ECO:0007669"/>
    <property type="project" value="TreeGrafter"/>
</dbReference>
<evidence type="ECO:0000313" key="2">
    <source>
        <dbReference type="EMBL" id="KPJ11748.1"/>
    </source>
</evidence>
<dbReference type="Proteomes" id="UP000053240">
    <property type="component" value="Unassembled WGS sequence"/>
</dbReference>
<dbReference type="InParanoid" id="A0A194R1T7"/>
<sequence length="301" mass="34766">MTLRPLSTELAEKARLELNEDPNRINDDLQHIKDWLAKQPHLRARTDDQWLIAFLRGCKFSLERTKEKIDLYYSVRNTAPDFFRIKHTDPLFNEILDLGSTVVLPKLASPDAPRVTIIRPGQYDADKYPIADVLSILLMDDDNMVVAGNQFILDLDKVTMSHFLQMTPMTMKKMVVASQDALPLRMKGTHYLNTPAGFETVFNAMKSLLNTKNQSRLYVHNKNYEDMYKYVPKEILPSEYGGNGGTVKEITDYWKKKVEEYSDFLEADYQYGTDETKRLGKPKTAENMFGLEGSFRQLNFD</sequence>
<dbReference type="EMBL" id="KQ460870">
    <property type="protein sequence ID" value="KPJ11748.1"/>
    <property type="molecule type" value="Genomic_DNA"/>
</dbReference>
<dbReference type="AlphaFoldDB" id="A0A194R1T7"/>
<dbReference type="SMART" id="SM01100">
    <property type="entry name" value="CRAL_TRIO_N"/>
    <property type="match status" value="1"/>
</dbReference>
<dbReference type="SUPFAM" id="SSF46938">
    <property type="entry name" value="CRAL/TRIO N-terminal domain"/>
    <property type="match status" value="1"/>
</dbReference>
<dbReference type="InterPro" id="IPR036273">
    <property type="entry name" value="CRAL/TRIO_N_dom_sf"/>
</dbReference>
<reference evidence="2 3" key="1">
    <citation type="journal article" date="2015" name="Nat. Commun.">
        <title>Outbred genome sequencing and CRISPR/Cas9 gene editing in butterflies.</title>
        <authorList>
            <person name="Li X."/>
            <person name="Fan D."/>
            <person name="Zhang W."/>
            <person name="Liu G."/>
            <person name="Zhang L."/>
            <person name="Zhao L."/>
            <person name="Fang X."/>
            <person name="Chen L."/>
            <person name="Dong Y."/>
            <person name="Chen Y."/>
            <person name="Ding Y."/>
            <person name="Zhao R."/>
            <person name="Feng M."/>
            <person name="Zhu Y."/>
            <person name="Feng Y."/>
            <person name="Jiang X."/>
            <person name="Zhu D."/>
            <person name="Xiang H."/>
            <person name="Feng X."/>
            <person name="Li S."/>
            <person name="Wang J."/>
            <person name="Zhang G."/>
            <person name="Kronforst M.R."/>
            <person name="Wang W."/>
        </authorList>
    </citation>
    <scope>NUCLEOTIDE SEQUENCE [LARGE SCALE GENOMIC DNA]</scope>
    <source>
        <strain evidence="2">Ya'a_city_454_Pm</strain>
        <tissue evidence="2">Whole body</tissue>
    </source>
</reference>
<dbReference type="Gene3D" id="1.10.8.20">
    <property type="entry name" value="N-terminal domain of phosphatidylinositol transfer protein sec14p"/>
    <property type="match status" value="1"/>
</dbReference>
<keyword evidence="3" id="KW-1185">Reference proteome</keyword>
<dbReference type="PANTHER" id="PTHR10174:SF216">
    <property type="entry name" value="CRAL-TRIO DOMAIN-CONTAINING PROTEIN-RELATED"/>
    <property type="match status" value="1"/>
</dbReference>
<dbReference type="PROSITE" id="PS50191">
    <property type="entry name" value="CRAL_TRIO"/>
    <property type="match status" value="1"/>
</dbReference>
<feature type="domain" description="CRAL-TRIO" evidence="1">
    <location>
        <begin position="91"/>
        <end position="248"/>
    </location>
</feature>
<dbReference type="CDD" id="cd00170">
    <property type="entry name" value="SEC14"/>
    <property type="match status" value="1"/>
</dbReference>
<gene>
    <name evidence="2" type="ORF">RR48_08054</name>
</gene>
<accession>A0A194R1T7</accession>
<evidence type="ECO:0000259" key="1">
    <source>
        <dbReference type="PROSITE" id="PS50191"/>
    </source>
</evidence>
<evidence type="ECO:0000313" key="3">
    <source>
        <dbReference type="Proteomes" id="UP000053240"/>
    </source>
</evidence>
<dbReference type="SMART" id="SM00516">
    <property type="entry name" value="SEC14"/>
    <property type="match status" value="1"/>
</dbReference>
<organism evidence="2 3">
    <name type="scientific">Papilio machaon</name>
    <name type="common">Old World swallowtail butterfly</name>
    <dbReference type="NCBI Taxonomy" id="76193"/>
    <lineage>
        <taxon>Eukaryota</taxon>
        <taxon>Metazoa</taxon>
        <taxon>Ecdysozoa</taxon>
        <taxon>Arthropoda</taxon>
        <taxon>Hexapoda</taxon>
        <taxon>Insecta</taxon>
        <taxon>Pterygota</taxon>
        <taxon>Neoptera</taxon>
        <taxon>Endopterygota</taxon>
        <taxon>Lepidoptera</taxon>
        <taxon>Glossata</taxon>
        <taxon>Ditrysia</taxon>
        <taxon>Papilionoidea</taxon>
        <taxon>Papilionidae</taxon>
        <taxon>Papilioninae</taxon>
        <taxon>Papilio</taxon>
    </lineage>
</organism>
<dbReference type="SUPFAM" id="SSF52087">
    <property type="entry name" value="CRAL/TRIO domain"/>
    <property type="match status" value="1"/>
</dbReference>
<dbReference type="InterPro" id="IPR036865">
    <property type="entry name" value="CRAL-TRIO_dom_sf"/>
</dbReference>
<dbReference type="Gene3D" id="1.20.5.1200">
    <property type="entry name" value="Alpha-tocopherol transfer"/>
    <property type="match status" value="1"/>
</dbReference>
<dbReference type="GO" id="GO:1902936">
    <property type="term" value="F:phosphatidylinositol bisphosphate binding"/>
    <property type="evidence" value="ECO:0007669"/>
    <property type="project" value="TreeGrafter"/>
</dbReference>
<name>A0A194R1T7_PAPMA</name>
<dbReference type="Gene3D" id="3.40.525.10">
    <property type="entry name" value="CRAL-TRIO lipid binding domain"/>
    <property type="match status" value="1"/>
</dbReference>
<dbReference type="InterPro" id="IPR011074">
    <property type="entry name" value="CRAL/TRIO_N_dom"/>
</dbReference>
<protein>
    <submittedName>
        <fullName evidence="2">Alpha-tocopherol transfer protein-like</fullName>
    </submittedName>
</protein>
<dbReference type="FunCoup" id="A0A194R1T7">
    <property type="interactions" value="20"/>
</dbReference>
<proteinExistence type="predicted"/>
<dbReference type="InterPro" id="IPR001251">
    <property type="entry name" value="CRAL-TRIO_dom"/>
</dbReference>
<dbReference type="Pfam" id="PF00650">
    <property type="entry name" value="CRAL_TRIO"/>
    <property type="match status" value="1"/>
</dbReference>